<dbReference type="AlphaFoldDB" id="B1Y1Q5"/>
<accession>B1Y1Q5</accession>
<dbReference type="InterPro" id="IPR006094">
    <property type="entry name" value="Oxid_FAD_bind_N"/>
</dbReference>
<dbReference type="PROSITE" id="PS51387">
    <property type="entry name" value="FAD_PCMH"/>
    <property type="match status" value="1"/>
</dbReference>
<evidence type="ECO:0000313" key="4">
    <source>
        <dbReference type="EMBL" id="ACB35517.1"/>
    </source>
</evidence>
<dbReference type="GO" id="GO:0071949">
    <property type="term" value="F:FAD binding"/>
    <property type="evidence" value="ECO:0007669"/>
    <property type="project" value="InterPro"/>
</dbReference>
<keyword evidence="5" id="KW-1185">Reference proteome</keyword>
<dbReference type="RefSeq" id="WP_012348264.1">
    <property type="nucleotide sequence ID" value="NC_010524.1"/>
</dbReference>
<dbReference type="SUPFAM" id="SSF56176">
    <property type="entry name" value="FAD-binding/transporter-associated domain-like"/>
    <property type="match status" value="1"/>
</dbReference>
<dbReference type="EMBL" id="CP001013">
    <property type="protein sequence ID" value="ACB35517.1"/>
    <property type="molecule type" value="Genomic_DNA"/>
</dbReference>
<dbReference type="InterPro" id="IPR036318">
    <property type="entry name" value="FAD-bd_PCMH-like_sf"/>
</dbReference>
<organism evidence="4 5">
    <name type="scientific">Leptothrix cholodnii (strain ATCC 51168 / LMG 8142 / SP-6)</name>
    <name type="common">Leptothrix discophora (strain SP-6)</name>
    <dbReference type="NCBI Taxonomy" id="395495"/>
    <lineage>
        <taxon>Bacteria</taxon>
        <taxon>Pseudomonadati</taxon>
        <taxon>Pseudomonadota</taxon>
        <taxon>Betaproteobacteria</taxon>
        <taxon>Burkholderiales</taxon>
        <taxon>Sphaerotilaceae</taxon>
        <taxon>Leptothrix</taxon>
    </lineage>
</organism>
<dbReference type="KEGG" id="lch:Lcho_3259"/>
<dbReference type="Gene3D" id="3.30.465.10">
    <property type="match status" value="1"/>
</dbReference>
<dbReference type="eggNOG" id="COG0277">
    <property type="taxonomic scope" value="Bacteria"/>
</dbReference>
<dbReference type="GO" id="GO:0003824">
    <property type="term" value="F:catalytic activity"/>
    <property type="evidence" value="ECO:0007669"/>
    <property type="project" value="InterPro"/>
</dbReference>
<evidence type="ECO:0000256" key="2">
    <source>
        <dbReference type="ARBA" id="ARBA00022827"/>
    </source>
</evidence>
<proteinExistence type="predicted"/>
<dbReference type="Pfam" id="PF01565">
    <property type="entry name" value="FAD_binding_4"/>
    <property type="match status" value="1"/>
</dbReference>
<keyword evidence="1" id="KW-0285">Flavoprotein</keyword>
<dbReference type="Proteomes" id="UP000001693">
    <property type="component" value="Chromosome"/>
</dbReference>
<reference evidence="4 5" key="1">
    <citation type="submission" date="2008-03" db="EMBL/GenBank/DDBJ databases">
        <title>Complete sequence of Leptothrix cholodnii SP-6.</title>
        <authorList>
            <consortium name="US DOE Joint Genome Institute"/>
            <person name="Copeland A."/>
            <person name="Lucas S."/>
            <person name="Lapidus A."/>
            <person name="Glavina del Rio T."/>
            <person name="Dalin E."/>
            <person name="Tice H."/>
            <person name="Bruce D."/>
            <person name="Goodwin L."/>
            <person name="Pitluck S."/>
            <person name="Chertkov O."/>
            <person name="Brettin T."/>
            <person name="Detter J.C."/>
            <person name="Han C."/>
            <person name="Kuske C.R."/>
            <person name="Schmutz J."/>
            <person name="Larimer F."/>
            <person name="Land M."/>
            <person name="Hauser L."/>
            <person name="Kyrpides N."/>
            <person name="Lykidis A."/>
            <person name="Emerson D."/>
            <person name="Richardson P."/>
        </authorList>
    </citation>
    <scope>NUCLEOTIDE SEQUENCE [LARGE SCALE GENOMIC DNA]</scope>
    <source>
        <strain evidence="5">ATCC 51168 / LMG 8142 / SP-6</strain>
    </source>
</reference>
<keyword evidence="2" id="KW-0274">FAD</keyword>
<dbReference type="HOGENOM" id="CLU_017779_0_0_4"/>
<dbReference type="NCBIfam" id="NF008439">
    <property type="entry name" value="PRK11282.1"/>
    <property type="match status" value="1"/>
</dbReference>
<dbReference type="InterPro" id="IPR016169">
    <property type="entry name" value="FAD-bd_PCMH_sub2"/>
</dbReference>
<dbReference type="InterPro" id="IPR016164">
    <property type="entry name" value="FAD-linked_Oxase-like_C"/>
</dbReference>
<dbReference type="SUPFAM" id="SSF55103">
    <property type="entry name" value="FAD-linked oxidases, C-terminal domain"/>
    <property type="match status" value="1"/>
</dbReference>
<evidence type="ECO:0000259" key="3">
    <source>
        <dbReference type="PROSITE" id="PS51387"/>
    </source>
</evidence>
<evidence type="ECO:0000256" key="1">
    <source>
        <dbReference type="ARBA" id="ARBA00022630"/>
    </source>
</evidence>
<dbReference type="InterPro" id="IPR016166">
    <property type="entry name" value="FAD-bd_PCMH"/>
</dbReference>
<protein>
    <submittedName>
        <fullName evidence="4">FAD linked oxidase domain protein</fullName>
    </submittedName>
</protein>
<dbReference type="PANTHER" id="PTHR11748">
    <property type="entry name" value="D-LACTATE DEHYDROGENASE"/>
    <property type="match status" value="1"/>
</dbReference>
<dbReference type="PANTHER" id="PTHR11748:SF103">
    <property type="entry name" value="GLYCOLATE OXIDASE SUBUNIT GLCE"/>
    <property type="match status" value="1"/>
</dbReference>
<dbReference type="OrthoDB" id="9811557at2"/>
<evidence type="ECO:0000313" key="5">
    <source>
        <dbReference type="Proteomes" id="UP000001693"/>
    </source>
</evidence>
<sequence length="376" mass="39575">MSKALNSLVERVRAARDTSSPLAIRGAGTKAFYGEAITGSVLDTRDLTGISSYEPSELVLTARAGTPLAEVEAALAERGQCLPFEPPRFPDPERPGQRGGTIGGVVASGLAGPARASAGGVRDYVLGATLLNGEGEVLSFGGQVMKNVAGYDVSRLLAGSLGVLGVICEVSLKVLPVPPATTTLRFDCEQARALDLLQTWGGQPLPLNASAWWQGALIVRLSGAVAAVESASHTLGGEVIDARLAQGFWAGLRDQTDEFFNDARRALADGAALWRVSVPAGSPPLALQGEQLIEWGGAQRWWVSRDGVARVRQVAAQHGGHATLYRAKDKAAVLAGATAASVFEPLKAPLDRIHRDLKKSFDPHGLFNPGRLYPHL</sequence>
<name>B1Y1Q5_LEPCP</name>
<feature type="domain" description="FAD-binding PCMH-type" evidence="3">
    <location>
        <begin position="1"/>
        <end position="177"/>
    </location>
</feature>
<gene>
    <name evidence="4" type="ordered locus">Lcho_3259</name>
</gene>
<dbReference type="STRING" id="395495.Lcho_3259"/>